<name>A0A6P7YX55_9AMPH</name>
<dbReference type="RefSeq" id="XP_030068011.1">
    <property type="nucleotide sequence ID" value="XM_030212151.1"/>
</dbReference>
<evidence type="ECO:0000313" key="10">
    <source>
        <dbReference type="RefSeq" id="XP_030068010.1"/>
    </source>
</evidence>
<dbReference type="KEGG" id="muo:115476033"/>
<dbReference type="RefSeq" id="XP_030068010.1">
    <property type="nucleotide sequence ID" value="XM_030212150.1"/>
</dbReference>
<dbReference type="InterPro" id="IPR025741">
    <property type="entry name" value="FAM110_C"/>
</dbReference>
<evidence type="ECO:0000259" key="2">
    <source>
        <dbReference type="Pfam" id="PF14160"/>
    </source>
</evidence>
<evidence type="ECO:0000313" key="13">
    <source>
        <dbReference type="RefSeq" id="XP_030068013.1"/>
    </source>
</evidence>
<evidence type="ECO:0000313" key="7">
    <source>
        <dbReference type="RefSeq" id="XP_030068006.1"/>
    </source>
</evidence>
<feature type="domain" description="Centrosome-associated FAM110 C-terminal" evidence="2">
    <location>
        <begin position="268"/>
        <end position="368"/>
    </location>
</feature>
<evidence type="ECO:0000313" key="11">
    <source>
        <dbReference type="RefSeq" id="XP_030068011.1"/>
    </source>
</evidence>
<dbReference type="RefSeq" id="XP_030068007.1">
    <property type="nucleotide sequence ID" value="XM_030212147.1"/>
</dbReference>
<dbReference type="RefSeq" id="XP_030068008.1">
    <property type="nucleotide sequence ID" value="XM_030212148.1"/>
</dbReference>
<protein>
    <submittedName>
        <fullName evidence="5 6">Protein FAM110A</fullName>
    </submittedName>
</protein>
<dbReference type="CTD" id="83541"/>
<organism evidence="4 5">
    <name type="scientific">Microcaecilia unicolor</name>
    <dbReference type="NCBI Taxonomy" id="1415580"/>
    <lineage>
        <taxon>Eukaryota</taxon>
        <taxon>Metazoa</taxon>
        <taxon>Chordata</taxon>
        <taxon>Craniata</taxon>
        <taxon>Vertebrata</taxon>
        <taxon>Euteleostomi</taxon>
        <taxon>Amphibia</taxon>
        <taxon>Gymnophiona</taxon>
        <taxon>Siphonopidae</taxon>
        <taxon>Microcaecilia</taxon>
    </lineage>
</organism>
<feature type="domain" description="Centrosome-associated FAM110 N-terminal" evidence="3">
    <location>
        <begin position="44"/>
        <end position="96"/>
    </location>
</feature>
<dbReference type="RefSeq" id="XP_030068006.1">
    <property type="nucleotide sequence ID" value="XM_030212146.1"/>
</dbReference>
<dbReference type="Pfam" id="PF14161">
    <property type="entry name" value="FAM110_N"/>
    <property type="match status" value="1"/>
</dbReference>
<evidence type="ECO:0000313" key="12">
    <source>
        <dbReference type="RefSeq" id="XP_030068012.1"/>
    </source>
</evidence>
<dbReference type="PANTHER" id="PTHR14758">
    <property type="entry name" value="AGAP005440-PA"/>
    <property type="match status" value="1"/>
</dbReference>
<comment type="similarity">
    <text evidence="1">Belongs to the FAM110 family.</text>
</comment>
<dbReference type="PANTHER" id="PTHR14758:SF4">
    <property type="entry name" value="PROTEIN FAM110A"/>
    <property type="match status" value="1"/>
</dbReference>
<dbReference type="RefSeq" id="XP_030068013.1">
    <property type="nucleotide sequence ID" value="XM_030212153.1"/>
</dbReference>
<dbReference type="InterPro" id="IPR025739">
    <property type="entry name" value="FAM110_N"/>
</dbReference>
<evidence type="ECO:0000313" key="5">
    <source>
        <dbReference type="RefSeq" id="XP_030068004.1"/>
    </source>
</evidence>
<dbReference type="Pfam" id="PF14160">
    <property type="entry name" value="FAM110_C"/>
    <property type="match status" value="1"/>
</dbReference>
<dbReference type="AlphaFoldDB" id="A0A6P7YX55"/>
<evidence type="ECO:0000256" key="1">
    <source>
        <dbReference type="ARBA" id="ARBA00010576"/>
    </source>
</evidence>
<evidence type="ECO:0000313" key="4">
    <source>
        <dbReference type="Proteomes" id="UP000515156"/>
    </source>
</evidence>
<proteinExistence type="inferred from homology"/>
<dbReference type="Proteomes" id="UP000515156">
    <property type="component" value="Chromosome 8"/>
</dbReference>
<evidence type="ECO:0000313" key="6">
    <source>
        <dbReference type="RefSeq" id="XP_030068005.1"/>
    </source>
</evidence>
<evidence type="ECO:0000259" key="3">
    <source>
        <dbReference type="Pfam" id="PF14161"/>
    </source>
</evidence>
<gene>
    <name evidence="5 6 7 8 9 10 11 12 13" type="primary">FAM110A</name>
</gene>
<dbReference type="RefSeq" id="XP_030068012.1">
    <property type="nucleotide sequence ID" value="XM_030212152.1"/>
</dbReference>
<accession>A0A6P7YX55</accession>
<dbReference type="RefSeq" id="XP_030068005.1">
    <property type="nucleotide sequence ID" value="XM_030212145.1"/>
</dbReference>
<evidence type="ECO:0000313" key="8">
    <source>
        <dbReference type="RefSeq" id="XP_030068007.1"/>
    </source>
</evidence>
<dbReference type="GeneID" id="115476033"/>
<dbReference type="InterPro" id="IPR025740">
    <property type="entry name" value="FAM110"/>
</dbReference>
<sequence length="381" mass="42294">MLVVWLCGWSQFCIERLGVLFMMPIEAAQKSNFVSNSSVRPLPFLRLAEHGTRKPSAVERLEADKAKYVKSKWVMSTRQEPVKPQHRPLFSSVVQRGLLPSSKSMKDEAPRTSLNLQILHNLINLTPVQTEHCNTLLAPDSATQERQGTPDFDFLDSPLPLVTFKCERLLPLDSSTQGKWGVLDPSSCEMPLLPARSPCKQPSSMTAGRASGLVAIRRVDVRPSVASRPRLCPTVMVTPVNSDLSTCGFPKKPSSDGQMASSVKQPWMSQSKSDLSDCFSRATADLERFFNYCGLAPEEINPEHLTRASSDIVSGTYQSSALTDNAGGSDCAHSQHSRYSQQHQAPCSVSIIERNARVIKWLYELKQAQKAQRQQTLPRVQ</sequence>
<reference evidence="5 6" key="1">
    <citation type="submission" date="2025-04" db="UniProtKB">
        <authorList>
            <consortium name="RefSeq"/>
        </authorList>
    </citation>
    <scope>IDENTIFICATION</scope>
</reference>
<dbReference type="RefSeq" id="XP_030068004.1">
    <property type="nucleotide sequence ID" value="XM_030212144.1"/>
</dbReference>
<keyword evidence="4" id="KW-1185">Reference proteome</keyword>
<dbReference type="OrthoDB" id="10028183at2759"/>
<evidence type="ECO:0000313" key="9">
    <source>
        <dbReference type="RefSeq" id="XP_030068008.1"/>
    </source>
</evidence>